<accession>A0ABP1EZ38</accession>
<dbReference type="SMART" id="SM01235">
    <property type="entry name" value="Haem_bd"/>
    <property type="match status" value="1"/>
</dbReference>
<organism evidence="2 3">
    <name type="scientific">Tenacibaculum polynesiense</name>
    <dbReference type="NCBI Taxonomy" id="3137857"/>
    <lineage>
        <taxon>Bacteria</taxon>
        <taxon>Pseudomonadati</taxon>
        <taxon>Bacteroidota</taxon>
        <taxon>Flavobacteriia</taxon>
        <taxon>Flavobacteriales</taxon>
        <taxon>Flavobacteriaceae</taxon>
        <taxon>Tenacibaculum</taxon>
    </lineage>
</organism>
<dbReference type="EMBL" id="CAXJIO010000013">
    <property type="protein sequence ID" value="CAL2103516.1"/>
    <property type="molecule type" value="Genomic_DNA"/>
</dbReference>
<sequence length="155" mass="18286">MKIFKKLILILLAIIVVAQFFQPEKNEGEYTSLSAFLTETKPSEDVQEILKVACFDCHSNTTRYPWYSNITPINFWMADHVRHGKGDLNFSNWDSYSLKKKEHKMEEVWEEVEEKHMPIDSYKWTHGDARLTDAQIQLVVTWGKQVQENYKSKLN</sequence>
<evidence type="ECO:0000313" key="3">
    <source>
        <dbReference type="Proteomes" id="UP001497527"/>
    </source>
</evidence>
<dbReference type="InterPro" id="IPR025992">
    <property type="entry name" value="Haem-bd"/>
</dbReference>
<name>A0ABP1EZ38_9FLAO</name>
<protein>
    <submittedName>
        <fullName evidence="2">Cytochrome C</fullName>
    </submittedName>
</protein>
<gene>
    <name evidence="2" type="ORF">T190423A01A_40109</name>
</gene>
<reference evidence="2 3" key="1">
    <citation type="submission" date="2024-05" db="EMBL/GenBank/DDBJ databases">
        <authorList>
            <person name="Duchaud E."/>
        </authorList>
    </citation>
    <scope>NUCLEOTIDE SEQUENCE [LARGE SCALE GENOMIC DNA]</scope>
    <source>
        <strain evidence="2">Ena-SAMPLE-TAB-13-05-2024-13:56:06:370-140308</strain>
    </source>
</reference>
<evidence type="ECO:0000313" key="2">
    <source>
        <dbReference type="EMBL" id="CAL2103516.1"/>
    </source>
</evidence>
<dbReference type="RefSeq" id="WP_348717722.1">
    <property type="nucleotide sequence ID" value="NZ_CAXJIO010000013.1"/>
</dbReference>
<feature type="domain" description="Haem-binding" evidence="1">
    <location>
        <begin position="12"/>
        <end position="147"/>
    </location>
</feature>
<keyword evidence="3" id="KW-1185">Reference proteome</keyword>
<evidence type="ECO:0000259" key="1">
    <source>
        <dbReference type="SMART" id="SM01235"/>
    </source>
</evidence>
<proteinExistence type="predicted"/>
<dbReference type="Pfam" id="PF14376">
    <property type="entry name" value="Haem_bd"/>
    <property type="match status" value="1"/>
</dbReference>
<dbReference type="Proteomes" id="UP001497527">
    <property type="component" value="Unassembled WGS sequence"/>
</dbReference>
<comment type="caution">
    <text evidence="2">The sequence shown here is derived from an EMBL/GenBank/DDBJ whole genome shotgun (WGS) entry which is preliminary data.</text>
</comment>